<protein>
    <recommendedName>
        <fullName evidence="3">NTP pyrophosphohydrolase MazG putative catalytic core domain-containing protein</fullName>
    </recommendedName>
</protein>
<proteinExistence type="predicted"/>
<dbReference type="PANTHER" id="PTHR42702:SF1">
    <property type="entry name" value="REGULATORY PROTEIN FOR BETA-LACTAMASE"/>
    <property type="match status" value="1"/>
</dbReference>
<sequence>MSKLYLKENPTLKDFQNYVAQMVVERGFEKETVPEMFMLFLEECGEFAKTARKMQKIHTDKNSENFHLGHETADVFCYLLDICNHFNIDLEKAFRDKEEINKKRVWE</sequence>
<name>A0A1G2P3U6_9BACT</name>
<accession>A0A1G2P3U6</accession>
<dbReference type="Gene3D" id="1.10.287.1080">
    <property type="entry name" value="MazG-like"/>
    <property type="match status" value="1"/>
</dbReference>
<dbReference type="Proteomes" id="UP000176429">
    <property type="component" value="Unassembled WGS sequence"/>
</dbReference>
<comment type="caution">
    <text evidence="1">The sequence shown here is derived from an EMBL/GenBank/DDBJ whole genome shotgun (WGS) entry which is preliminary data.</text>
</comment>
<dbReference type="AlphaFoldDB" id="A0A1G2P3U6"/>
<dbReference type="EMBL" id="MHSH01000010">
    <property type="protein sequence ID" value="OHA42231.1"/>
    <property type="molecule type" value="Genomic_DNA"/>
</dbReference>
<dbReference type="PANTHER" id="PTHR42702">
    <property type="entry name" value="NUCLEOTIDE PYROPHOSPHOHYDROLASE"/>
    <property type="match status" value="1"/>
</dbReference>
<organism evidence="1 2">
    <name type="scientific">Candidatus Taylorbacteria bacterium RIFCSPLOWO2_02_FULL_46_40</name>
    <dbReference type="NCBI Taxonomy" id="1802329"/>
    <lineage>
        <taxon>Bacteria</taxon>
        <taxon>Candidatus Tayloriibacteriota</taxon>
    </lineage>
</organism>
<reference evidence="1 2" key="1">
    <citation type="journal article" date="2016" name="Nat. Commun.">
        <title>Thousands of microbial genomes shed light on interconnected biogeochemical processes in an aquifer system.</title>
        <authorList>
            <person name="Anantharaman K."/>
            <person name="Brown C.T."/>
            <person name="Hug L.A."/>
            <person name="Sharon I."/>
            <person name="Castelle C.J."/>
            <person name="Probst A.J."/>
            <person name="Thomas B.C."/>
            <person name="Singh A."/>
            <person name="Wilkins M.J."/>
            <person name="Karaoz U."/>
            <person name="Brodie E.L."/>
            <person name="Williams K.H."/>
            <person name="Hubbard S.S."/>
            <person name="Banfield J.F."/>
        </authorList>
    </citation>
    <scope>NUCLEOTIDE SEQUENCE [LARGE SCALE GENOMIC DNA]</scope>
</reference>
<evidence type="ECO:0000313" key="2">
    <source>
        <dbReference type="Proteomes" id="UP000176429"/>
    </source>
</evidence>
<evidence type="ECO:0000313" key="1">
    <source>
        <dbReference type="EMBL" id="OHA42231.1"/>
    </source>
</evidence>
<dbReference type="SUPFAM" id="SSF101386">
    <property type="entry name" value="all-alpha NTP pyrophosphatases"/>
    <property type="match status" value="1"/>
</dbReference>
<gene>
    <name evidence="1" type="ORF">A3H68_01170</name>
</gene>
<evidence type="ECO:0008006" key="3">
    <source>
        <dbReference type="Google" id="ProtNLM"/>
    </source>
</evidence>